<evidence type="ECO:0000313" key="2">
    <source>
        <dbReference type="Proteomes" id="UP001374535"/>
    </source>
</evidence>
<accession>A0AAQ3RPW4</accession>
<gene>
    <name evidence="1" type="ORF">V8G54_026418</name>
</gene>
<proteinExistence type="predicted"/>
<dbReference type="EMBL" id="CP144693">
    <property type="protein sequence ID" value="WVZ00349.1"/>
    <property type="molecule type" value="Genomic_DNA"/>
</dbReference>
<organism evidence="1 2">
    <name type="scientific">Vigna mungo</name>
    <name type="common">Black gram</name>
    <name type="synonym">Phaseolus mungo</name>
    <dbReference type="NCBI Taxonomy" id="3915"/>
    <lineage>
        <taxon>Eukaryota</taxon>
        <taxon>Viridiplantae</taxon>
        <taxon>Streptophyta</taxon>
        <taxon>Embryophyta</taxon>
        <taxon>Tracheophyta</taxon>
        <taxon>Spermatophyta</taxon>
        <taxon>Magnoliopsida</taxon>
        <taxon>eudicotyledons</taxon>
        <taxon>Gunneridae</taxon>
        <taxon>Pentapetalae</taxon>
        <taxon>rosids</taxon>
        <taxon>fabids</taxon>
        <taxon>Fabales</taxon>
        <taxon>Fabaceae</taxon>
        <taxon>Papilionoideae</taxon>
        <taxon>50 kb inversion clade</taxon>
        <taxon>NPAAA clade</taxon>
        <taxon>indigoferoid/millettioid clade</taxon>
        <taxon>Phaseoleae</taxon>
        <taxon>Vigna</taxon>
    </lineage>
</organism>
<sequence>MNLFIDKKNVTNLLVMLRRNSLEKNFGFVCINLCIHPLTPCCQTDSESFHAIHVFQYLVTYLNIIPWLLRSCAIPPKPSVENQNVHVFPYASTLDGIELQNSTNFFLFYVNQMCGMKNEH</sequence>
<keyword evidence="2" id="KW-1185">Reference proteome</keyword>
<protein>
    <submittedName>
        <fullName evidence="1">Uncharacterized protein</fullName>
    </submittedName>
</protein>
<reference evidence="1 2" key="1">
    <citation type="journal article" date="2023" name="Life. Sci Alliance">
        <title>Evolutionary insights into 3D genome organization and epigenetic landscape of Vigna mungo.</title>
        <authorList>
            <person name="Junaid A."/>
            <person name="Singh B."/>
            <person name="Bhatia S."/>
        </authorList>
    </citation>
    <scope>NUCLEOTIDE SEQUENCE [LARGE SCALE GENOMIC DNA]</scope>
    <source>
        <strain evidence="1">Urdbean</strain>
    </source>
</reference>
<evidence type="ECO:0000313" key="1">
    <source>
        <dbReference type="EMBL" id="WVZ00349.1"/>
    </source>
</evidence>
<dbReference type="Proteomes" id="UP001374535">
    <property type="component" value="Chromosome 8"/>
</dbReference>
<name>A0AAQ3RPW4_VIGMU</name>
<dbReference type="AlphaFoldDB" id="A0AAQ3RPW4"/>